<evidence type="ECO:0000313" key="2">
    <source>
        <dbReference type="EMBL" id="CAH1402576.1"/>
    </source>
</evidence>
<dbReference type="InterPro" id="IPR013761">
    <property type="entry name" value="SAM/pointed_sf"/>
</dbReference>
<protein>
    <recommendedName>
        <fullName evidence="4">SAM domain-containing protein</fullName>
    </recommendedName>
</protein>
<dbReference type="AlphaFoldDB" id="A0A9P0HJB8"/>
<feature type="compositionally biased region" description="Polar residues" evidence="1">
    <location>
        <begin position="80"/>
        <end position="90"/>
    </location>
</feature>
<evidence type="ECO:0008006" key="4">
    <source>
        <dbReference type="Google" id="ProtNLM"/>
    </source>
</evidence>
<reference evidence="2" key="1">
    <citation type="submission" date="2022-01" db="EMBL/GenBank/DDBJ databases">
        <authorList>
            <person name="King R."/>
        </authorList>
    </citation>
    <scope>NUCLEOTIDE SEQUENCE</scope>
</reference>
<dbReference type="OrthoDB" id="10067653at2759"/>
<dbReference type="Proteomes" id="UP001152798">
    <property type="component" value="Chromosome 5"/>
</dbReference>
<evidence type="ECO:0000256" key="1">
    <source>
        <dbReference type="SAM" id="MobiDB-lite"/>
    </source>
</evidence>
<feature type="region of interest" description="Disordered" evidence="1">
    <location>
        <begin position="78"/>
        <end position="138"/>
    </location>
</feature>
<proteinExistence type="predicted"/>
<gene>
    <name evidence="2" type="ORF">NEZAVI_LOCUS11369</name>
</gene>
<dbReference type="EMBL" id="OV725081">
    <property type="protein sequence ID" value="CAH1402576.1"/>
    <property type="molecule type" value="Genomic_DNA"/>
</dbReference>
<name>A0A9P0HJB8_NEZVI</name>
<dbReference type="Pfam" id="PF18017">
    <property type="entry name" value="SAM_4"/>
    <property type="match status" value="1"/>
</dbReference>
<dbReference type="InterPro" id="IPR039161">
    <property type="entry name" value="C19orf47-like"/>
</dbReference>
<dbReference type="SUPFAM" id="SSF47769">
    <property type="entry name" value="SAM/Pointed domain"/>
    <property type="match status" value="1"/>
</dbReference>
<dbReference type="InterPro" id="IPR040772">
    <property type="entry name" value="C19orf47_SAM"/>
</dbReference>
<organism evidence="2 3">
    <name type="scientific">Nezara viridula</name>
    <name type="common">Southern green stink bug</name>
    <name type="synonym">Cimex viridulus</name>
    <dbReference type="NCBI Taxonomy" id="85310"/>
    <lineage>
        <taxon>Eukaryota</taxon>
        <taxon>Metazoa</taxon>
        <taxon>Ecdysozoa</taxon>
        <taxon>Arthropoda</taxon>
        <taxon>Hexapoda</taxon>
        <taxon>Insecta</taxon>
        <taxon>Pterygota</taxon>
        <taxon>Neoptera</taxon>
        <taxon>Paraneoptera</taxon>
        <taxon>Hemiptera</taxon>
        <taxon>Heteroptera</taxon>
        <taxon>Panheteroptera</taxon>
        <taxon>Pentatomomorpha</taxon>
        <taxon>Pentatomoidea</taxon>
        <taxon>Pentatomidae</taxon>
        <taxon>Pentatominae</taxon>
        <taxon>Nezara</taxon>
    </lineage>
</organism>
<feature type="compositionally biased region" description="Basic and acidic residues" evidence="1">
    <location>
        <begin position="128"/>
        <end position="138"/>
    </location>
</feature>
<keyword evidence="3" id="KW-1185">Reference proteome</keyword>
<dbReference type="CDD" id="cd09531">
    <property type="entry name" value="SAM_CS047"/>
    <property type="match status" value="1"/>
</dbReference>
<dbReference type="PANTHER" id="PTHR21359">
    <property type="entry name" value="DUF5577 DOMAIN-CONTAINING PROTEIN"/>
    <property type="match status" value="1"/>
</dbReference>
<accession>A0A9P0HJB8</accession>
<evidence type="ECO:0000313" key="3">
    <source>
        <dbReference type="Proteomes" id="UP001152798"/>
    </source>
</evidence>
<sequence>MKPESSAASWLKFFSAAGIPRDEAENYAVTFSKNQIQLDMLPEIKKEYLKDMGITLMGHIIAILRHAKAVYADELKKTELSSQKQTTPSGSKVKPVSASKESKAASKSDSETQQVNLKRKSAVVQMKSSDESKNKVRKKLCDSSDDVFATANPTVKLVDPPTRNINNDISPDDYKKGVFRRLGVEVSNPESSTNANGTSESVFARLGDKSLPKVSKEVTSVKPVKRLVASKVMNKPVSTKSIIRSRLDYKHQQVLVSPSYMNRVPEDREVLVSPTYMDGTREERGIIVSPTYMDGAREERDILSRLNNNHIMERRNIKARLGKTSLESHSGSKLPGSVKKVSFGSVYQKLIPSEKKPALRSARINVDFSSQKGSIGLSTGVFSRLGNNFY</sequence>
<dbReference type="GO" id="GO:0005634">
    <property type="term" value="C:nucleus"/>
    <property type="evidence" value="ECO:0007669"/>
    <property type="project" value="TreeGrafter"/>
</dbReference>
<dbReference type="PANTHER" id="PTHR21359:SF1">
    <property type="entry name" value="DUF5577 DOMAIN-CONTAINING PROTEIN"/>
    <property type="match status" value="1"/>
</dbReference>
<feature type="compositionally biased region" description="Basic and acidic residues" evidence="1">
    <location>
        <begin position="100"/>
        <end position="110"/>
    </location>
</feature>
<dbReference type="Gene3D" id="1.10.150.50">
    <property type="entry name" value="Transcription Factor, Ets-1"/>
    <property type="match status" value="1"/>
</dbReference>